<name>A0A2Z6NX75_TRISU</name>
<dbReference type="EMBL" id="DF973813">
    <property type="protein sequence ID" value="GAU40535.1"/>
    <property type="molecule type" value="Genomic_DNA"/>
</dbReference>
<keyword evidence="2" id="KW-1185">Reference proteome</keyword>
<protein>
    <submittedName>
        <fullName evidence="1">Uncharacterized protein</fullName>
    </submittedName>
</protein>
<evidence type="ECO:0000313" key="2">
    <source>
        <dbReference type="Proteomes" id="UP000242715"/>
    </source>
</evidence>
<proteinExistence type="predicted"/>
<organism evidence="1 2">
    <name type="scientific">Trifolium subterraneum</name>
    <name type="common">Subterranean clover</name>
    <dbReference type="NCBI Taxonomy" id="3900"/>
    <lineage>
        <taxon>Eukaryota</taxon>
        <taxon>Viridiplantae</taxon>
        <taxon>Streptophyta</taxon>
        <taxon>Embryophyta</taxon>
        <taxon>Tracheophyta</taxon>
        <taxon>Spermatophyta</taxon>
        <taxon>Magnoliopsida</taxon>
        <taxon>eudicotyledons</taxon>
        <taxon>Gunneridae</taxon>
        <taxon>Pentapetalae</taxon>
        <taxon>rosids</taxon>
        <taxon>fabids</taxon>
        <taxon>Fabales</taxon>
        <taxon>Fabaceae</taxon>
        <taxon>Papilionoideae</taxon>
        <taxon>50 kb inversion clade</taxon>
        <taxon>NPAAA clade</taxon>
        <taxon>Hologalegina</taxon>
        <taxon>IRL clade</taxon>
        <taxon>Trifolieae</taxon>
        <taxon>Trifolium</taxon>
    </lineage>
</organism>
<gene>
    <name evidence="1" type="ORF">TSUD_367000</name>
</gene>
<accession>A0A2Z6NX75</accession>
<dbReference type="AlphaFoldDB" id="A0A2Z6NX75"/>
<dbReference type="Proteomes" id="UP000242715">
    <property type="component" value="Unassembled WGS sequence"/>
</dbReference>
<reference evidence="2" key="1">
    <citation type="journal article" date="2017" name="Front. Plant Sci.">
        <title>Climate Clever Clovers: New Paradigm to Reduce the Environmental Footprint of Ruminants by Breeding Low Methanogenic Forages Utilizing Haplotype Variation.</title>
        <authorList>
            <person name="Kaur P."/>
            <person name="Appels R."/>
            <person name="Bayer P.E."/>
            <person name="Keeble-Gagnere G."/>
            <person name="Wang J."/>
            <person name="Hirakawa H."/>
            <person name="Shirasawa K."/>
            <person name="Vercoe P."/>
            <person name="Stefanova K."/>
            <person name="Durmic Z."/>
            <person name="Nichols P."/>
            <person name="Revell C."/>
            <person name="Isobe S.N."/>
            <person name="Edwards D."/>
            <person name="Erskine W."/>
        </authorList>
    </citation>
    <scope>NUCLEOTIDE SEQUENCE [LARGE SCALE GENOMIC DNA]</scope>
    <source>
        <strain evidence="2">cv. Daliak</strain>
    </source>
</reference>
<sequence length="78" mass="9464">MEALPRNRLVFRDDFFLWVKCIRKVLKVGLHGQQEWVIMFSVNNKSGLFMFHVNKHEILAWYLNNEIFTSIRIVLRWA</sequence>
<evidence type="ECO:0000313" key="1">
    <source>
        <dbReference type="EMBL" id="GAU40535.1"/>
    </source>
</evidence>